<evidence type="ECO:0000313" key="3">
    <source>
        <dbReference type="Proteomes" id="UP001309876"/>
    </source>
</evidence>
<name>A0AAN7SWN8_9EURO</name>
<gene>
    <name evidence="2" type="ORF">LTR05_006119</name>
</gene>
<protein>
    <submittedName>
        <fullName evidence="2">Uncharacterized protein</fullName>
    </submittedName>
</protein>
<feature type="compositionally biased region" description="Low complexity" evidence="1">
    <location>
        <begin position="420"/>
        <end position="430"/>
    </location>
</feature>
<feature type="region of interest" description="Disordered" evidence="1">
    <location>
        <begin position="406"/>
        <end position="441"/>
    </location>
</feature>
<sequence length="607" mass="66987">MIDADGVDLEEFLRPDSRNQTLTEAVVQDFYRRRSLSISDLDNSLGTSETYVPGISYRLIAVVNGSPGIHLTRNELKHEHDCANILEVESTQSHLGHSDAVESSSLSSKDIEHSWIEGSQISPTDDPQLLKHGTDHWPRIPDFASVVSSVTSGSRKLSNSEESRFRSQEYTLPGKIKHWIDPNRCDEPVVLTVPAAKLAKPTIHGATIHKEVFVHSNTASFSSVPTHDLAVTGLGESAHIEFVPVAYPSPTVSIICPTPYEPREHLYKAQHSEAKDIFGTLDHATEDEKAKIVSDLFKNSTFSQNFDYQEVFCSDEDATSCAHMPETSPASGQVATIVTENPAETLSLDELLTTADCQAARISSPATTPFMLTDILDHNTSSLFSGKRKHDRVSDSQECKRARRIFDKSTTSSNTKETISNPSSSRISSSGTIRHYSPGPASLGQYPGRFSLSLLKPKAHHKPANCKEIFGLASHPNGRIINDAFSEDNRMHVTSYTDSELTKNPALAITLQRAERKALDPDVTAEARTSRQSVLRRETHRECALARLEGVPVGYYRYFAGHMTVEDYLAAKMCICWGQCYCNKLCTRFGDLLCPCSDDLTVGVEDA</sequence>
<dbReference type="AlphaFoldDB" id="A0AAN7SWN8"/>
<dbReference type="EMBL" id="JAVRRJ010000006">
    <property type="protein sequence ID" value="KAK5083616.1"/>
    <property type="molecule type" value="Genomic_DNA"/>
</dbReference>
<evidence type="ECO:0000256" key="1">
    <source>
        <dbReference type="SAM" id="MobiDB-lite"/>
    </source>
</evidence>
<accession>A0AAN7SWN8</accession>
<evidence type="ECO:0000313" key="2">
    <source>
        <dbReference type="EMBL" id="KAK5083616.1"/>
    </source>
</evidence>
<comment type="caution">
    <text evidence="2">The sequence shown here is derived from an EMBL/GenBank/DDBJ whole genome shotgun (WGS) entry which is preliminary data.</text>
</comment>
<organism evidence="2 3">
    <name type="scientific">Lithohypha guttulata</name>
    <dbReference type="NCBI Taxonomy" id="1690604"/>
    <lineage>
        <taxon>Eukaryota</taxon>
        <taxon>Fungi</taxon>
        <taxon>Dikarya</taxon>
        <taxon>Ascomycota</taxon>
        <taxon>Pezizomycotina</taxon>
        <taxon>Eurotiomycetes</taxon>
        <taxon>Chaetothyriomycetidae</taxon>
        <taxon>Chaetothyriales</taxon>
        <taxon>Trichomeriaceae</taxon>
        <taxon>Lithohypha</taxon>
    </lineage>
</organism>
<reference evidence="2 3" key="1">
    <citation type="submission" date="2023-08" db="EMBL/GenBank/DDBJ databases">
        <title>Black Yeasts Isolated from many extreme environments.</title>
        <authorList>
            <person name="Coleine C."/>
            <person name="Stajich J.E."/>
            <person name="Selbmann L."/>
        </authorList>
    </citation>
    <scope>NUCLEOTIDE SEQUENCE [LARGE SCALE GENOMIC DNA]</scope>
    <source>
        <strain evidence="2 3">CCFEE 5910</strain>
    </source>
</reference>
<feature type="compositionally biased region" description="Polar residues" evidence="1">
    <location>
        <begin position="408"/>
        <end position="419"/>
    </location>
</feature>
<dbReference type="Proteomes" id="UP001309876">
    <property type="component" value="Unassembled WGS sequence"/>
</dbReference>
<proteinExistence type="predicted"/>
<keyword evidence="3" id="KW-1185">Reference proteome</keyword>